<dbReference type="Proteomes" id="UP000005475">
    <property type="component" value="Unassembled WGS sequence"/>
</dbReference>
<evidence type="ECO:0000313" key="2">
    <source>
        <dbReference type="Proteomes" id="UP000005475"/>
    </source>
</evidence>
<reference evidence="2" key="2">
    <citation type="submission" date="2007-04" db="EMBL/GenBank/DDBJ databases">
        <title>Draft genome sequence of Bacteroides ovatus (ATCC 8483).</title>
        <authorList>
            <person name="Sudarsanam P."/>
            <person name="Ley R."/>
            <person name="Guruge J."/>
            <person name="Turnbaugh P.J."/>
            <person name="Mahowald M."/>
            <person name="Liep D."/>
            <person name="Gordon J."/>
        </authorList>
    </citation>
    <scope>NUCLEOTIDE SEQUENCE [LARGE SCALE GENOMIC DNA]</scope>
    <source>
        <strain evidence="2">ATCC 8483 / DSM 1896 / JCM 5824 / BCRC 10623 / CCUG 4943 / NCTC 11153</strain>
    </source>
</reference>
<comment type="caution">
    <text evidence="1">The sequence shown here is derived from an EMBL/GenBank/DDBJ whole genome shotgun (WGS) entry which is preliminary data.</text>
</comment>
<sequence length="37" mass="4404">MLLGVSRNTFLPCLYHLWGTFLLKCFTKTLISFYDFN</sequence>
<organism evidence="1 2">
    <name type="scientific">Bacteroides ovatus (strain ATCC 8483 / DSM 1896 / JCM 5824 / BCRC 10623 / CCUG 4943 / NCTC 11153)</name>
    <dbReference type="NCBI Taxonomy" id="411476"/>
    <lineage>
        <taxon>Bacteria</taxon>
        <taxon>Pseudomonadati</taxon>
        <taxon>Bacteroidota</taxon>
        <taxon>Bacteroidia</taxon>
        <taxon>Bacteroidales</taxon>
        <taxon>Bacteroidaceae</taxon>
        <taxon>Bacteroides</taxon>
    </lineage>
</organism>
<dbReference type="AlphaFoldDB" id="A0AAN3A617"/>
<proteinExistence type="predicted"/>
<evidence type="ECO:0000313" key="1">
    <source>
        <dbReference type="EMBL" id="EDO10463.1"/>
    </source>
</evidence>
<accession>A0AAN3A617</accession>
<protein>
    <submittedName>
        <fullName evidence="1">Uncharacterized protein</fullName>
    </submittedName>
</protein>
<gene>
    <name evidence="1" type="ORF">BACOVA_03910</name>
</gene>
<dbReference type="EMBL" id="AAXF02000052">
    <property type="protein sequence ID" value="EDO10463.1"/>
    <property type="molecule type" value="Genomic_DNA"/>
</dbReference>
<name>A0AAN3A617_BACO1</name>
<reference evidence="1 2" key="1">
    <citation type="submission" date="2007-03" db="EMBL/GenBank/DDBJ databases">
        <authorList>
            <person name="Fulton L."/>
            <person name="Clifton S."/>
            <person name="Fulton B."/>
            <person name="Xu J."/>
            <person name="Minx P."/>
            <person name="Pepin K.H."/>
            <person name="Johnson M."/>
            <person name="Thiruvilangam P."/>
            <person name="Bhonagiri V."/>
            <person name="Nash W.E."/>
            <person name="Mardis E.R."/>
            <person name="Wilson R.K."/>
        </authorList>
    </citation>
    <scope>NUCLEOTIDE SEQUENCE [LARGE SCALE GENOMIC DNA]</scope>
    <source>
        <strain evidence="2">ATCC 8483 / DSM 1896 / JCM 5824 / BCRC 10623 / CCUG 4943 / NCTC 11153</strain>
    </source>
</reference>